<evidence type="ECO:0000313" key="1">
    <source>
        <dbReference type="EMBL" id="MDM8562765.1"/>
    </source>
</evidence>
<keyword evidence="2" id="KW-1185">Reference proteome</keyword>
<comment type="caution">
    <text evidence="1">The sequence shown here is derived from an EMBL/GenBank/DDBJ whole genome shotgun (WGS) entry which is preliminary data.</text>
</comment>
<dbReference type="EMBL" id="JAUCGM010000280">
    <property type="protein sequence ID" value="MDM8562765.1"/>
    <property type="molecule type" value="Genomic_DNA"/>
</dbReference>
<evidence type="ECO:0000313" key="2">
    <source>
        <dbReference type="Proteomes" id="UP001171945"/>
    </source>
</evidence>
<protein>
    <submittedName>
        <fullName evidence="1">Uncharacterized protein</fullName>
    </submittedName>
</protein>
<organism evidence="1 2">
    <name type="scientific">Candidatus Marithioploca araucensis</name>
    <dbReference type="NCBI Taxonomy" id="70273"/>
    <lineage>
        <taxon>Bacteria</taxon>
        <taxon>Pseudomonadati</taxon>
        <taxon>Pseudomonadota</taxon>
        <taxon>Gammaproteobacteria</taxon>
        <taxon>Thiotrichales</taxon>
        <taxon>Thiotrichaceae</taxon>
        <taxon>Candidatus Marithioploca</taxon>
    </lineage>
</organism>
<sequence length="82" mass="9505">MHVQGIIKGKYIELSHQTGIPDGMTIVMDIRLLKPTFQEQQKLVDKLCGAWTNDQSINTIFKEIDEQRHRSLPRHITFELSS</sequence>
<reference evidence="1" key="1">
    <citation type="submission" date="2023-06" db="EMBL/GenBank/DDBJ databases">
        <title>Uncultivated large filamentous bacteria from sulfidic sediments reveal new species and different genomic features in energy metabolism and defense.</title>
        <authorList>
            <person name="Fonseca A."/>
        </authorList>
    </citation>
    <scope>NUCLEOTIDE SEQUENCE</scope>
    <source>
        <strain evidence="1">HSG4</strain>
    </source>
</reference>
<accession>A0ABT7VT79</accession>
<proteinExistence type="predicted"/>
<name>A0ABT7VT79_9GAMM</name>
<dbReference type="Proteomes" id="UP001171945">
    <property type="component" value="Unassembled WGS sequence"/>
</dbReference>
<gene>
    <name evidence="1" type="ORF">QUF54_05365</name>
</gene>